<evidence type="ECO:0000313" key="3">
    <source>
        <dbReference type="Proteomes" id="UP000253845"/>
    </source>
</evidence>
<reference evidence="2 3" key="1">
    <citation type="submission" date="2018-07" db="EMBL/GenBank/DDBJ databases">
        <title>Section-level genome sequencing of Aspergillus section Nigri to investigate inter- and intra-species variation.</title>
        <authorList>
            <consortium name="DOE Joint Genome Institute"/>
            <person name="Vesth T.C."/>
            <person name="Nybo J.L."/>
            <person name="Theobald S."/>
            <person name="Frisvad J.C."/>
            <person name="Larsen T.O."/>
            <person name="Nielsen K.F."/>
            <person name="Hoof J.B."/>
            <person name="Brandl J."/>
            <person name="Salamov A."/>
            <person name="Riley R."/>
            <person name="Gladden J.M."/>
            <person name="Phatale P."/>
            <person name="Nielsen M.T."/>
            <person name="Lyhne E.K."/>
            <person name="Kogle M.E."/>
            <person name="Strasser K."/>
            <person name="McDonnell E."/>
            <person name="Barry K."/>
            <person name="Clum A."/>
            <person name="Chen C."/>
            <person name="Nolan M."/>
            <person name="Sandor L."/>
            <person name="Kuo A."/>
            <person name="Lipzen A."/>
            <person name="Hainaut M."/>
            <person name="Drula E."/>
            <person name="Tsang A."/>
            <person name="Magnuson J.K."/>
            <person name="Henrissat B."/>
            <person name="Wiebenga A."/>
            <person name="Simmons B.A."/>
            <person name="Makela M.R."/>
            <person name="De vries R.P."/>
            <person name="Grigoriev I.V."/>
            <person name="Mortensen U.H."/>
            <person name="Baker S.E."/>
            <person name="Andersen M.R."/>
        </authorList>
    </citation>
    <scope>NUCLEOTIDE SEQUENCE [LARGE SCALE GENOMIC DNA]</scope>
    <source>
        <strain evidence="2 3">ATCC 13496</strain>
    </source>
</reference>
<dbReference type="EMBL" id="KZ851934">
    <property type="protein sequence ID" value="RDH16934.1"/>
    <property type="molecule type" value="Genomic_DNA"/>
</dbReference>
<feature type="compositionally biased region" description="Polar residues" evidence="1">
    <location>
        <begin position="78"/>
        <end position="91"/>
    </location>
</feature>
<gene>
    <name evidence="2" type="ORF">M747DRAFT_298312</name>
</gene>
<sequence>MPSKPIASPPLQPKKVHGAVRDDLPVDDYENAWAQQEEEEDEEQKERSGNIAYNAPNVAAARRMNTGTAPNPAEGTHKGTTGSVNRSKTGH</sequence>
<feature type="region of interest" description="Disordered" evidence="1">
    <location>
        <begin position="1"/>
        <end position="91"/>
    </location>
</feature>
<feature type="compositionally biased region" description="Acidic residues" evidence="1">
    <location>
        <begin position="25"/>
        <end position="43"/>
    </location>
</feature>
<evidence type="ECO:0000313" key="2">
    <source>
        <dbReference type="EMBL" id="RDH16934.1"/>
    </source>
</evidence>
<organism evidence="2 3">
    <name type="scientific">Aspergillus niger ATCC 13496</name>
    <dbReference type="NCBI Taxonomy" id="1353008"/>
    <lineage>
        <taxon>Eukaryota</taxon>
        <taxon>Fungi</taxon>
        <taxon>Dikarya</taxon>
        <taxon>Ascomycota</taxon>
        <taxon>Pezizomycotina</taxon>
        <taxon>Eurotiomycetes</taxon>
        <taxon>Eurotiomycetidae</taxon>
        <taxon>Eurotiales</taxon>
        <taxon>Aspergillaceae</taxon>
        <taxon>Aspergillus</taxon>
        <taxon>Aspergillus subgen. Circumdati</taxon>
    </lineage>
</organism>
<dbReference type="Proteomes" id="UP000253845">
    <property type="component" value="Unassembled WGS sequence"/>
</dbReference>
<proteinExistence type="predicted"/>
<dbReference type="AlphaFoldDB" id="A0A370BMX4"/>
<protein>
    <submittedName>
        <fullName evidence="2">Uncharacterized protein</fullName>
    </submittedName>
</protein>
<accession>A0A370BMX4</accession>
<dbReference type="VEuPathDB" id="FungiDB:M747DRAFT_298312"/>
<evidence type="ECO:0000256" key="1">
    <source>
        <dbReference type="SAM" id="MobiDB-lite"/>
    </source>
</evidence>
<name>A0A370BMX4_ASPNG</name>